<dbReference type="RefSeq" id="WP_117632523.1">
    <property type="nucleotide sequence ID" value="NZ_QSON01000007.1"/>
</dbReference>
<dbReference type="GO" id="GO:0009100">
    <property type="term" value="P:glycoprotein metabolic process"/>
    <property type="evidence" value="ECO:0007669"/>
    <property type="project" value="UniProtKB-ARBA"/>
</dbReference>
<evidence type="ECO:0000259" key="1">
    <source>
        <dbReference type="Pfam" id="PF04991"/>
    </source>
</evidence>
<feature type="domain" description="LicD/FKTN/FKRP nucleotidyltransferase" evidence="1">
    <location>
        <begin position="24"/>
        <end position="244"/>
    </location>
</feature>
<dbReference type="EMBL" id="QSON01000007">
    <property type="protein sequence ID" value="RGJ02869.1"/>
    <property type="molecule type" value="Genomic_DNA"/>
</dbReference>
<reference evidence="2 3" key="1">
    <citation type="submission" date="2018-08" db="EMBL/GenBank/DDBJ databases">
        <title>A genome reference for cultivated species of the human gut microbiota.</title>
        <authorList>
            <person name="Zou Y."/>
            <person name="Xue W."/>
            <person name="Luo G."/>
        </authorList>
    </citation>
    <scope>NUCLEOTIDE SEQUENCE [LARGE SCALE GENOMIC DNA]</scope>
    <source>
        <strain evidence="2 3">TM09-12</strain>
    </source>
</reference>
<dbReference type="PANTHER" id="PTHR43404">
    <property type="entry name" value="LIPOPOLYSACCHARIDE CHOLINEPHOSPHOTRANSFERASE LICD"/>
    <property type="match status" value="1"/>
</dbReference>
<name>A0A374P5Q6_9FIRM</name>
<dbReference type="InterPro" id="IPR007074">
    <property type="entry name" value="LicD/FKTN/FKRP_NTP_transf"/>
</dbReference>
<dbReference type="PANTHER" id="PTHR43404:SF2">
    <property type="entry name" value="LIPOPOLYSACCHARIDE CHOLINEPHOSPHOTRANSFERASE LICD"/>
    <property type="match status" value="1"/>
</dbReference>
<protein>
    <submittedName>
        <fullName evidence="2">LicD family protein</fullName>
    </submittedName>
</protein>
<organism evidence="2 3">
    <name type="scientific">Hungatella hathewayi</name>
    <dbReference type="NCBI Taxonomy" id="154046"/>
    <lineage>
        <taxon>Bacteria</taxon>
        <taxon>Bacillati</taxon>
        <taxon>Bacillota</taxon>
        <taxon>Clostridia</taxon>
        <taxon>Lachnospirales</taxon>
        <taxon>Lachnospiraceae</taxon>
        <taxon>Hungatella</taxon>
    </lineage>
</organism>
<gene>
    <name evidence="2" type="ORF">DXD79_17145</name>
</gene>
<evidence type="ECO:0000313" key="2">
    <source>
        <dbReference type="EMBL" id="RGJ02869.1"/>
    </source>
</evidence>
<comment type="caution">
    <text evidence="2">The sequence shown here is derived from an EMBL/GenBank/DDBJ whole genome shotgun (WGS) entry which is preliminary data.</text>
</comment>
<sequence length="269" mass="31608">MDSKTLRRLQLTEIDILKTIDDFCRENEIKYTLTAGTALGAVRHGGFIPWDDDIDIGMERTEYERFIKLWREKGVQGFYLQGTDDNSYTSLNHSKIRKDNTVLAGKKEVKQKGHHGIWVDIFPFDKVPKKKSIELYISFVAAIRLVYTRNYPLIGNGKVLEYVSRLMLALPKSIKDKIKQFCDRTVTKYKTCKDNYHVVSFSAPENIRRYYPEDLFDIYTSIKFENYDFMIVLSYKKMLEVLYGDYMKLPPKEKQICSHNPEVLLFCEE</sequence>
<proteinExistence type="predicted"/>
<dbReference type="InterPro" id="IPR052942">
    <property type="entry name" value="LPS_cholinephosphotransferase"/>
</dbReference>
<dbReference type="Proteomes" id="UP000263014">
    <property type="component" value="Unassembled WGS sequence"/>
</dbReference>
<dbReference type="Pfam" id="PF04991">
    <property type="entry name" value="LicD"/>
    <property type="match status" value="1"/>
</dbReference>
<accession>A0A374P5Q6</accession>
<dbReference type="AlphaFoldDB" id="A0A374P5Q6"/>
<evidence type="ECO:0000313" key="3">
    <source>
        <dbReference type="Proteomes" id="UP000263014"/>
    </source>
</evidence>